<reference evidence="1" key="1">
    <citation type="submission" date="2022-07" db="EMBL/GenBank/DDBJ databases">
        <title>Genome Sequence of Leucocoprinus birnbaumii.</title>
        <authorList>
            <person name="Buettner E."/>
        </authorList>
    </citation>
    <scope>NUCLEOTIDE SEQUENCE</scope>
    <source>
        <strain evidence="1">VT141</strain>
    </source>
</reference>
<gene>
    <name evidence="1" type="ORF">NP233_g12777</name>
</gene>
<sequence>MNEDILEQMNISLSTFLELKKDPAFHPVKTYTPREDGLWSMDMLFRHLRLLNGLVPRKNEAAARLWINAFFYHVSAMILNMVLNVEPSGSLSGDGAHTVTSSINWTAISTSSEKSQAKLQDLASNDSILFVSEVKHEQLVEKHVAQTLFEMLNSPRTAGKTTIRGVSTNGVNWVFLILTLNEEGATYLQSKELTIYTIQDYTEKRLSKDAVVLVSSIIAHSVCLTAHAVRSTADWLI</sequence>
<protein>
    <submittedName>
        <fullName evidence="1">Uncharacterized protein</fullName>
    </submittedName>
</protein>
<accession>A0AAD5YMR1</accession>
<organism evidence="1 2">
    <name type="scientific">Leucocoprinus birnbaumii</name>
    <dbReference type="NCBI Taxonomy" id="56174"/>
    <lineage>
        <taxon>Eukaryota</taxon>
        <taxon>Fungi</taxon>
        <taxon>Dikarya</taxon>
        <taxon>Basidiomycota</taxon>
        <taxon>Agaricomycotina</taxon>
        <taxon>Agaricomycetes</taxon>
        <taxon>Agaricomycetidae</taxon>
        <taxon>Agaricales</taxon>
        <taxon>Agaricineae</taxon>
        <taxon>Agaricaceae</taxon>
        <taxon>Leucocoprinus</taxon>
    </lineage>
</organism>
<keyword evidence="2" id="KW-1185">Reference proteome</keyword>
<dbReference type="AlphaFoldDB" id="A0AAD5YMR1"/>
<dbReference type="EMBL" id="JANIEX010001992">
    <property type="protein sequence ID" value="KAJ3552862.1"/>
    <property type="molecule type" value="Genomic_DNA"/>
</dbReference>
<comment type="caution">
    <text evidence="1">The sequence shown here is derived from an EMBL/GenBank/DDBJ whole genome shotgun (WGS) entry which is preliminary data.</text>
</comment>
<proteinExistence type="predicted"/>
<evidence type="ECO:0000313" key="2">
    <source>
        <dbReference type="Proteomes" id="UP001213000"/>
    </source>
</evidence>
<name>A0AAD5YMR1_9AGAR</name>
<evidence type="ECO:0000313" key="1">
    <source>
        <dbReference type="EMBL" id="KAJ3552862.1"/>
    </source>
</evidence>
<dbReference type="Proteomes" id="UP001213000">
    <property type="component" value="Unassembled WGS sequence"/>
</dbReference>